<feature type="non-terminal residue" evidence="2">
    <location>
        <position position="131"/>
    </location>
</feature>
<dbReference type="InterPro" id="IPR013783">
    <property type="entry name" value="Ig-like_fold"/>
</dbReference>
<accession>A0ABD0RYH3</accession>
<dbReference type="CDD" id="cd00146">
    <property type="entry name" value="PKD"/>
    <property type="match status" value="1"/>
</dbReference>
<protein>
    <recommendedName>
        <fullName evidence="1">PKD domain-containing protein</fullName>
    </recommendedName>
</protein>
<dbReference type="AlphaFoldDB" id="A0ABD0RYH3"/>
<dbReference type="SUPFAM" id="SSF49299">
    <property type="entry name" value="PKD domain"/>
    <property type="match status" value="1"/>
</dbReference>
<evidence type="ECO:0000313" key="3">
    <source>
        <dbReference type="Proteomes" id="UP001529510"/>
    </source>
</evidence>
<comment type="caution">
    <text evidence="2">The sequence shown here is derived from an EMBL/GenBank/DDBJ whole genome shotgun (WGS) entry which is preliminary data.</text>
</comment>
<evidence type="ECO:0000259" key="1">
    <source>
        <dbReference type="PROSITE" id="PS50093"/>
    </source>
</evidence>
<evidence type="ECO:0000313" key="2">
    <source>
        <dbReference type="EMBL" id="KAL0202818.1"/>
    </source>
</evidence>
<name>A0ABD0RYH3_CIRMR</name>
<sequence length="131" mass="14152">VNFSASLPSRRVSVHSEAVLSVASSVFPASFSWDFGDLSPRVNSSTPNTTARHKYGVPGRYQAQVSLSAGHQEIVAQGNVSVELPPRLELHCPELIVANQSLEEAVSLINWGGVGVTVEWSIRKDGREIAR</sequence>
<dbReference type="Pfam" id="PF00801">
    <property type="entry name" value="PKD"/>
    <property type="match status" value="1"/>
</dbReference>
<feature type="non-terminal residue" evidence="2">
    <location>
        <position position="1"/>
    </location>
</feature>
<feature type="domain" description="PKD" evidence="1">
    <location>
        <begin position="28"/>
        <end position="83"/>
    </location>
</feature>
<dbReference type="SMART" id="SM00089">
    <property type="entry name" value="PKD"/>
    <property type="match status" value="1"/>
</dbReference>
<dbReference type="InterPro" id="IPR000601">
    <property type="entry name" value="PKD_dom"/>
</dbReference>
<reference evidence="2 3" key="1">
    <citation type="submission" date="2024-05" db="EMBL/GenBank/DDBJ databases">
        <title>Genome sequencing and assembly of Indian major carp, Cirrhinus mrigala (Hamilton, 1822).</title>
        <authorList>
            <person name="Mohindra V."/>
            <person name="Chowdhury L.M."/>
            <person name="Lal K."/>
            <person name="Jena J.K."/>
        </authorList>
    </citation>
    <scope>NUCLEOTIDE SEQUENCE [LARGE SCALE GENOMIC DNA]</scope>
    <source>
        <strain evidence="2">CM1030</strain>
        <tissue evidence="2">Blood</tissue>
    </source>
</reference>
<organism evidence="2 3">
    <name type="scientific">Cirrhinus mrigala</name>
    <name type="common">Mrigala</name>
    <dbReference type="NCBI Taxonomy" id="683832"/>
    <lineage>
        <taxon>Eukaryota</taxon>
        <taxon>Metazoa</taxon>
        <taxon>Chordata</taxon>
        <taxon>Craniata</taxon>
        <taxon>Vertebrata</taxon>
        <taxon>Euteleostomi</taxon>
        <taxon>Actinopterygii</taxon>
        <taxon>Neopterygii</taxon>
        <taxon>Teleostei</taxon>
        <taxon>Ostariophysi</taxon>
        <taxon>Cypriniformes</taxon>
        <taxon>Cyprinidae</taxon>
        <taxon>Labeoninae</taxon>
        <taxon>Labeonini</taxon>
        <taxon>Cirrhinus</taxon>
    </lineage>
</organism>
<dbReference type="PROSITE" id="PS50093">
    <property type="entry name" value="PKD"/>
    <property type="match status" value="1"/>
</dbReference>
<dbReference type="InterPro" id="IPR035986">
    <property type="entry name" value="PKD_dom_sf"/>
</dbReference>
<gene>
    <name evidence="2" type="ORF">M9458_000836</name>
</gene>
<keyword evidence="3" id="KW-1185">Reference proteome</keyword>
<dbReference type="Proteomes" id="UP001529510">
    <property type="component" value="Unassembled WGS sequence"/>
</dbReference>
<dbReference type="EMBL" id="JAMKFB020000001">
    <property type="protein sequence ID" value="KAL0202818.1"/>
    <property type="molecule type" value="Genomic_DNA"/>
</dbReference>
<dbReference type="InterPro" id="IPR022409">
    <property type="entry name" value="PKD/Chitinase_dom"/>
</dbReference>
<proteinExistence type="predicted"/>
<dbReference type="Gene3D" id="2.60.40.10">
    <property type="entry name" value="Immunoglobulins"/>
    <property type="match status" value="1"/>
</dbReference>